<keyword evidence="1" id="KW-0479">Metal-binding</keyword>
<evidence type="ECO:0000313" key="4">
    <source>
        <dbReference type="Proteomes" id="UP000256269"/>
    </source>
</evidence>
<sequence>MSDVQGFPAFPTGSRRRRRTWWGSAWIQAMEDTAVDATLARRGRRIAAEGRIGPVTISPGRAAAVLDGAAPIVVAVEPLSADRWAHLAAEATVQSGHLAALLDGELPHALADLLPGIGELETQCGCDDWGNPCDHAAALCYQVAWLLDADPSLLLVLRGGSVETFGARPAGVSAADAFARPVRALPEPPPPVGDEPRPLVVAPPGIDASALADAATEAAARARELLANGAVDSSRGRP</sequence>
<comment type="caution">
    <text evidence="3">The sequence shown here is derived from an EMBL/GenBank/DDBJ whole genome shotgun (WGS) entry which is preliminary data.</text>
</comment>
<dbReference type="Proteomes" id="UP000256269">
    <property type="component" value="Unassembled WGS sequence"/>
</dbReference>
<organism evidence="3 4">
    <name type="scientific">Kutzneria buriramensis</name>
    <dbReference type="NCBI Taxonomy" id="1045776"/>
    <lineage>
        <taxon>Bacteria</taxon>
        <taxon>Bacillati</taxon>
        <taxon>Actinomycetota</taxon>
        <taxon>Actinomycetes</taxon>
        <taxon>Pseudonocardiales</taxon>
        <taxon>Pseudonocardiaceae</taxon>
        <taxon>Kutzneria</taxon>
    </lineage>
</organism>
<gene>
    <name evidence="3" type="ORF">BCF44_11196</name>
</gene>
<proteinExistence type="predicted"/>
<dbReference type="PROSITE" id="PS50966">
    <property type="entry name" value="ZF_SWIM"/>
    <property type="match status" value="1"/>
</dbReference>
<dbReference type="RefSeq" id="WP_211353291.1">
    <property type="nucleotide sequence ID" value="NZ_CP144375.1"/>
</dbReference>
<dbReference type="PANTHER" id="PTHR38133:SF1">
    <property type="entry name" value="SLR1429 PROTEIN"/>
    <property type="match status" value="1"/>
</dbReference>
<keyword evidence="1" id="KW-0863">Zinc-finger</keyword>
<evidence type="ECO:0000256" key="1">
    <source>
        <dbReference type="PROSITE-ProRule" id="PRU00325"/>
    </source>
</evidence>
<reference evidence="3 4" key="1">
    <citation type="submission" date="2018-08" db="EMBL/GenBank/DDBJ databases">
        <title>Genomic Encyclopedia of Archaeal and Bacterial Type Strains, Phase II (KMG-II): from individual species to whole genera.</title>
        <authorList>
            <person name="Goeker M."/>
        </authorList>
    </citation>
    <scope>NUCLEOTIDE SEQUENCE [LARGE SCALE GENOMIC DNA]</scope>
    <source>
        <strain evidence="3 4">DSM 45791</strain>
    </source>
</reference>
<dbReference type="AlphaFoldDB" id="A0A3E0HBL3"/>
<dbReference type="InterPro" id="IPR007527">
    <property type="entry name" value="Znf_SWIM"/>
</dbReference>
<evidence type="ECO:0000313" key="3">
    <source>
        <dbReference type="EMBL" id="REH41794.1"/>
    </source>
</evidence>
<evidence type="ECO:0000259" key="2">
    <source>
        <dbReference type="PROSITE" id="PS50966"/>
    </source>
</evidence>
<dbReference type="GO" id="GO:0008270">
    <property type="term" value="F:zinc ion binding"/>
    <property type="evidence" value="ECO:0007669"/>
    <property type="project" value="UniProtKB-KW"/>
</dbReference>
<protein>
    <submittedName>
        <fullName evidence="3">Putative Zn finger protein</fullName>
    </submittedName>
</protein>
<keyword evidence="4" id="KW-1185">Reference proteome</keyword>
<keyword evidence="1" id="KW-0862">Zinc</keyword>
<dbReference type="PANTHER" id="PTHR38133">
    <property type="entry name" value="SLR1429 PROTEIN"/>
    <property type="match status" value="1"/>
</dbReference>
<accession>A0A3E0HBL3</accession>
<name>A0A3E0HBL3_9PSEU</name>
<dbReference type="EMBL" id="QUNO01000011">
    <property type="protein sequence ID" value="REH41794.1"/>
    <property type="molecule type" value="Genomic_DNA"/>
</dbReference>
<feature type="domain" description="SWIM-type" evidence="2">
    <location>
        <begin position="109"/>
        <end position="144"/>
    </location>
</feature>